<dbReference type="SMART" id="SM00408">
    <property type="entry name" value="IGc2"/>
    <property type="match status" value="3"/>
</dbReference>
<dbReference type="InterPro" id="IPR036179">
    <property type="entry name" value="Ig-like_dom_sf"/>
</dbReference>
<evidence type="ECO:0000313" key="2">
    <source>
        <dbReference type="Ensembl" id="ENSNBRP00000031649.1"/>
    </source>
</evidence>
<dbReference type="AlphaFoldDB" id="A0A3Q4NBD5"/>
<reference evidence="2" key="1">
    <citation type="submission" date="2025-08" db="UniProtKB">
        <authorList>
            <consortium name="Ensembl"/>
        </authorList>
    </citation>
    <scope>IDENTIFICATION</scope>
</reference>
<organism evidence="2 3">
    <name type="scientific">Neolamprologus brichardi</name>
    <name type="common">Fairy cichlid</name>
    <name type="synonym">Lamprologus brichardi</name>
    <dbReference type="NCBI Taxonomy" id="32507"/>
    <lineage>
        <taxon>Eukaryota</taxon>
        <taxon>Metazoa</taxon>
        <taxon>Chordata</taxon>
        <taxon>Craniata</taxon>
        <taxon>Vertebrata</taxon>
        <taxon>Euteleostomi</taxon>
        <taxon>Actinopterygii</taxon>
        <taxon>Neopterygii</taxon>
        <taxon>Teleostei</taxon>
        <taxon>Neoteleostei</taxon>
        <taxon>Acanthomorphata</taxon>
        <taxon>Ovalentaria</taxon>
        <taxon>Cichlomorphae</taxon>
        <taxon>Cichliformes</taxon>
        <taxon>Cichlidae</taxon>
        <taxon>African cichlids</taxon>
        <taxon>Pseudocrenilabrinae</taxon>
        <taxon>Lamprologini</taxon>
        <taxon>Neolamprologus</taxon>
    </lineage>
</organism>
<dbReference type="Pfam" id="PF13895">
    <property type="entry name" value="Ig_2"/>
    <property type="match status" value="2"/>
</dbReference>
<dbReference type="Proteomes" id="UP000261580">
    <property type="component" value="Unassembled WGS sequence"/>
</dbReference>
<dbReference type="STRING" id="32507.ENSNBRP00000031649"/>
<dbReference type="SMART" id="SM00409">
    <property type="entry name" value="IG"/>
    <property type="match status" value="4"/>
</dbReference>
<dbReference type="Ensembl" id="ENSNBRT00000032450.1">
    <property type="protein sequence ID" value="ENSNBRP00000031649.1"/>
    <property type="gene ID" value="ENSNBRG00000024055.1"/>
</dbReference>
<name>A0A3Q4NBD5_NEOBR</name>
<proteinExistence type="predicted"/>
<dbReference type="OMA" id="CKSENVH"/>
<feature type="domain" description="Ig-like" evidence="1">
    <location>
        <begin position="219"/>
        <end position="297"/>
    </location>
</feature>
<dbReference type="InterPro" id="IPR003598">
    <property type="entry name" value="Ig_sub2"/>
</dbReference>
<dbReference type="InterPro" id="IPR013783">
    <property type="entry name" value="Ig-like_fold"/>
</dbReference>
<feature type="domain" description="Ig-like" evidence="1">
    <location>
        <begin position="303"/>
        <end position="383"/>
    </location>
</feature>
<dbReference type="InterPro" id="IPR003599">
    <property type="entry name" value="Ig_sub"/>
</dbReference>
<keyword evidence="3" id="KW-1185">Reference proteome</keyword>
<dbReference type="PROSITE" id="PS50835">
    <property type="entry name" value="IG_LIKE"/>
    <property type="match status" value="3"/>
</dbReference>
<accession>A0A3Q4NBD5</accession>
<dbReference type="PANTHER" id="PTHR46013:SF4">
    <property type="entry name" value="B-CELL RECEPTOR CD22-RELATED"/>
    <property type="match status" value="1"/>
</dbReference>
<dbReference type="PANTHER" id="PTHR46013">
    <property type="entry name" value="VASCULAR CELL ADHESION MOLECULE 1"/>
    <property type="match status" value="1"/>
</dbReference>
<dbReference type="CDD" id="cd00096">
    <property type="entry name" value="Ig"/>
    <property type="match status" value="1"/>
</dbReference>
<feature type="domain" description="Ig-like" evidence="1">
    <location>
        <begin position="128"/>
        <end position="210"/>
    </location>
</feature>
<sequence>MHLSVSTLITLQSGSCRVSSQNGWGVTYTSTQICAVKGSSVEIRCTYTYPPRINNETIEVQKRLWFTKLQQDVPVDLKTDPNYDARVEYNFFRNNSTLRITDLRESDSAQYKFRFETNNRSGRYTGSPGVTLLVTVTLSGEIVEGSSVTLTCSSDANRAANYTWYKEDDQKPLSKDSQLIFSSIQSSDAGEYYCIAVNNLGTKRTGHNIIIVNYAPKLPSVSVSPSAEIVEGSSVTLTCSSDANPAAQYTWYKNNDRKPLSESFRLGFNSIQSSDSGEYYCKARNKLGMKTSRNKLLDVKYAPKFLSLSVSPSDEIVEGSPVNLICSSDANPAANYTWYKDNKELSARQQGVYHFISISLEDSGDYSCKSENVHGEANSTSLSVDVQCECFLFPEGSENNRGQGKGYCGVFPQKHSSDAYETVLRFPVVVV</sequence>
<dbReference type="GeneTree" id="ENSGT01010000222294"/>
<protein>
    <recommendedName>
        <fullName evidence="1">Ig-like domain-containing protein</fullName>
    </recommendedName>
</protein>
<evidence type="ECO:0000313" key="3">
    <source>
        <dbReference type="Proteomes" id="UP000261580"/>
    </source>
</evidence>
<dbReference type="InterPro" id="IPR007110">
    <property type="entry name" value="Ig-like_dom"/>
</dbReference>
<dbReference type="SUPFAM" id="SSF48726">
    <property type="entry name" value="Immunoglobulin"/>
    <property type="match status" value="4"/>
</dbReference>
<evidence type="ECO:0000259" key="1">
    <source>
        <dbReference type="PROSITE" id="PS50835"/>
    </source>
</evidence>
<dbReference type="Gene3D" id="2.60.40.10">
    <property type="entry name" value="Immunoglobulins"/>
    <property type="match status" value="4"/>
</dbReference>
<dbReference type="Pfam" id="PF13927">
    <property type="entry name" value="Ig_3"/>
    <property type="match status" value="1"/>
</dbReference>
<reference evidence="2" key="2">
    <citation type="submission" date="2025-09" db="UniProtKB">
        <authorList>
            <consortium name="Ensembl"/>
        </authorList>
    </citation>
    <scope>IDENTIFICATION</scope>
</reference>